<dbReference type="PANTHER" id="PTHR47327">
    <property type="entry name" value="FI18240P1-RELATED"/>
    <property type="match status" value="1"/>
</dbReference>
<dbReference type="PROSITE" id="PS51034">
    <property type="entry name" value="ZP_2"/>
    <property type="match status" value="1"/>
</dbReference>
<evidence type="ECO:0000313" key="2">
    <source>
        <dbReference type="EMBL" id="KAK5972308.1"/>
    </source>
</evidence>
<dbReference type="GO" id="GO:0009653">
    <property type="term" value="P:anatomical structure morphogenesis"/>
    <property type="evidence" value="ECO:0007669"/>
    <property type="project" value="TreeGrafter"/>
</dbReference>
<dbReference type="AlphaFoldDB" id="A0AAN8FXD0"/>
<accession>A0AAN8FXD0</accession>
<evidence type="ECO:0000259" key="1">
    <source>
        <dbReference type="PROSITE" id="PS51034"/>
    </source>
</evidence>
<reference evidence="2 3" key="1">
    <citation type="submission" date="2019-10" db="EMBL/GenBank/DDBJ databases">
        <title>Assembly and Annotation for the nematode Trichostrongylus colubriformis.</title>
        <authorList>
            <person name="Martin J."/>
        </authorList>
    </citation>
    <scope>NUCLEOTIDE SEQUENCE [LARGE SCALE GENOMIC DNA]</scope>
    <source>
        <strain evidence="2">G859</strain>
        <tissue evidence="2">Whole worm</tissue>
    </source>
</reference>
<dbReference type="PANTHER" id="PTHR47327:SF1">
    <property type="entry name" value="RE15579P"/>
    <property type="match status" value="1"/>
</dbReference>
<evidence type="ECO:0000313" key="3">
    <source>
        <dbReference type="Proteomes" id="UP001331761"/>
    </source>
</evidence>
<dbReference type="InterPro" id="IPR052774">
    <property type="entry name" value="Celegans_DevNeuronal_Protein"/>
</dbReference>
<keyword evidence="3" id="KW-1185">Reference proteome</keyword>
<dbReference type="InterPro" id="IPR001507">
    <property type="entry name" value="ZP_dom"/>
</dbReference>
<organism evidence="2 3">
    <name type="scientific">Trichostrongylus colubriformis</name>
    <name type="common">Black scour worm</name>
    <dbReference type="NCBI Taxonomy" id="6319"/>
    <lineage>
        <taxon>Eukaryota</taxon>
        <taxon>Metazoa</taxon>
        <taxon>Ecdysozoa</taxon>
        <taxon>Nematoda</taxon>
        <taxon>Chromadorea</taxon>
        <taxon>Rhabditida</taxon>
        <taxon>Rhabditina</taxon>
        <taxon>Rhabditomorpha</taxon>
        <taxon>Strongyloidea</taxon>
        <taxon>Trichostrongylidae</taxon>
        <taxon>Trichostrongylus</taxon>
    </lineage>
</organism>
<comment type="caution">
    <text evidence="2">The sequence shown here is derived from an EMBL/GenBank/DDBJ whole genome shotgun (WGS) entry which is preliminary data.</text>
</comment>
<gene>
    <name evidence="2" type="ORF">GCK32_017112</name>
</gene>
<feature type="domain" description="ZP" evidence="1">
    <location>
        <begin position="20"/>
        <end position="199"/>
    </location>
</feature>
<dbReference type="EMBL" id="WIXE01016778">
    <property type="protein sequence ID" value="KAK5972308.1"/>
    <property type="molecule type" value="Genomic_DNA"/>
</dbReference>
<name>A0AAN8FXD0_TRICO</name>
<sequence>VEIRTEPFIPGAVELDVQTVCNYDGIIIKVFSPVHINGEIFARNAHKNCSTTINGTEAQLTMRFSSKRCAISRKGFVFENVIVVKQNNLSDIPVITDHDKLYRISCDYGNQTTTMSATSIMQLKDTAETSIRPVGRVPYNPIKMELRSKRKSEKKTVILGQNVDLRIDDDDSFGSNYTVSSCVASDWNERESISLIEDG</sequence>
<protein>
    <submittedName>
        <fullName evidence="2">ZP domain-containing protein</fullName>
    </submittedName>
</protein>
<feature type="non-terminal residue" evidence="2">
    <location>
        <position position="1"/>
    </location>
</feature>
<dbReference type="Proteomes" id="UP001331761">
    <property type="component" value="Unassembled WGS sequence"/>
</dbReference>
<proteinExistence type="predicted"/>